<dbReference type="PANTHER" id="PTHR33406:SF13">
    <property type="entry name" value="MEMBRANE PROTEIN YDFJ"/>
    <property type="match status" value="1"/>
</dbReference>
<feature type="compositionally biased region" description="Basic and acidic residues" evidence="6">
    <location>
        <begin position="92"/>
        <end position="109"/>
    </location>
</feature>
<comment type="subcellular location">
    <subcellularLocation>
        <location evidence="1">Cell membrane</location>
        <topology evidence="1">Multi-pass membrane protein</topology>
    </subcellularLocation>
</comment>
<evidence type="ECO:0000313" key="10">
    <source>
        <dbReference type="Proteomes" id="UP000218113"/>
    </source>
</evidence>
<feature type="region of interest" description="Disordered" evidence="6">
    <location>
        <begin position="90"/>
        <end position="109"/>
    </location>
</feature>
<dbReference type="PANTHER" id="PTHR33406">
    <property type="entry name" value="MEMBRANE PROTEIN MJ1562-RELATED"/>
    <property type="match status" value="1"/>
</dbReference>
<evidence type="ECO:0000256" key="3">
    <source>
        <dbReference type="ARBA" id="ARBA00022692"/>
    </source>
</evidence>
<organism evidence="9 10">
    <name type="scientific">SAR324 cluster bacterium</name>
    <dbReference type="NCBI Taxonomy" id="2024889"/>
    <lineage>
        <taxon>Bacteria</taxon>
        <taxon>Deltaproteobacteria</taxon>
        <taxon>SAR324 cluster</taxon>
    </lineage>
</organism>
<name>A0A2A4SQN9_9DELT</name>
<dbReference type="InterPro" id="IPR004869">
    <property type="entry name" value="MMPL_dom"/>
</dbReference>
<evidence type="ECO:0000256" key="4">
    <source>
        <dbReference type="ARBA" id="ARBA00022989"/>
    </source>
</evidence>
<comment type="caution">
    <text evidence="9">The sequence shown here is derived from an EMBL/GenBank/DDBJ whole genome shotgun (WGS) entry which is preliminary data.</text>
</comment>
<dbReference type="EMBL" id="NVSR01000141">
    <property type="protein sequence ID" value="PCI23522.1"/>
    <property type="molecule type" value="Genomic_DNA"/>
</dbReference>
<proteinExistence type="predicted"/>
<dbReference type="GO" id="GO:0005886">
    <property type="term" value="C:plasma membrane"/>
    <property type="evidence" value="ECO:0007669"/>
    <property type="project" value="UniProtKB-SubCell"/>
</dbReference>
<feature type="non-terminal residue" evidence="9">
    <location>
        <position position="1"/>
    </location>
</feature>
<dbReference type="Pfam" id="PF03176">
    <property type="entry name" value="MMPL"/>
    <property type="match status" value="1"/>
</dbReference>
<dbReference type="InterPro" id="IPR000731">
    <property type="entry name" value="SSD"/>
</dbReference>
<sequence length="109" mass="12206">AVDDTIHFMHQFYAHYNEEPDVKSAVRQTLLTTGRAMLFTSIALVAGFWIFLTASLSNVYYFGLFTGITILIAFLSDILLSPALMSVTHANHQQEPRSLKNPEELKTGT</sequence>
<evidence type="ECO:0000256" key="5">
    <source>
        <dbReference type="ARBA" id="ARBA00023136"/>
    </source>
</evidence>
<dbReference type="Proteomes" id="UP000218113">
    <property type="component" value="Unassembled WGS sequence"/>
</dbReference>
<keyword evidence="5 7" id="KW-0472">Membrane</keyword>
<dbReference type="AlphaFoldDB" id="A0A2A4SQN9"/>
<dbReference type="SUPFAM" id="SSF82866">
    <property type="entry name" value="Multidrug efflux transporter AcrB transmembrane domain"/>
    <property type="match status" value="1"/>
</dbReference>
<reference evidence="10" key="1">
    <citation type="submission" date="2017-08" db="EMBL/GenBank/DDBJ databases">
        <title>A dynamic microbial community with high functional redundancy inhabits the cold, oxic subseafloor aquifer.</title>
        <authorList>
            <person name="Tully B.J."/>
            <person name="Wheat C.G."/>
            <person name="Glazer B.T."/>
            <person name="Huber J.A."/>
        </authorList>
    </citation>
    <scope>NUCLEOTIDE SEQUENCE [LARGE SCALE GENOMIC DNA]</scope>
</reference>
<feature type="transmembrane region" description="Helical" evidence="7">
    <location>
        <begin position="60"/>
        <end position="80"/>
    </location>
</feature>
<feature type="transmembrane region" description="Helical" evidence="7">
    <location>
        <begin position="36"/>
        <end position="54"/>
    </location>
</feature>
<dbReference type="Gene3D" id="1.20.1640.10">
    <property type="entry name" value="Multidrug efflux transporter AcrB transmembrane domain"/>
    <property type="match status" value="1"/>
</dbReference>
<keyword evidence="3 7" id="KW-0812">Transmembrane</keyword>
<evidence type="ECO:0000256" key="7">
    <source>
        <dbReference type="SAM" id="Phobius"/>
    </source>
</evidence>
<accession>A0A2A4SQN9</accession>
<keyword evidence="2" id="KW-1003">Cell membrane</keyword>
<evidence type="ECO:0000313" key="9">
    <source>
        <dbReference type="EMBL" id="PCI23522.1"/>
    </source>
</evidence>
<evidence type="ECO:0000256" key="2">
    <source>
        <dbReference type="ARBA" id="ARBA00022475"/>
    </source>
</evidence>
<gene>
    <name evidence="9" type="ORF">COB67_12655</name>
</gene>
<keyword evidence="4 7" id="KW-1133">Transmembrane helix</keyword>
<dbReference type="InterPro" id="IPR050545">
    <property type="entry name" value="Mycobact_MmpL"/>
</dbReference>
<evidence type="ECO:0000256" key="6">
    <source>
        <dbReference type="SAM" id="MobiDB-lite"/>
    </source>
</evidence>
<feature type="domain" description="SSD" evidence="8">
    <location>
        <begin position="1"/>
        <end position="87"/>
    </location>
</feature>
<dbReference type="PROSITE" id="PS50156">
    <property type="entry name" value="SSD"/>
    <property type="match status" value="1"/>
</dbReference>
<evidence type="ECO:0000256" key="1">
    <source>
        <dbReference type="ARBA" id="ARBA00004651"/>
    </source>
</evidence>
<evidence type="ECO:0000259" key="8">
    <source>
        <dbReference type="PROSITE" id="PS50156"/>
    </source>
</evidence>
<protein>
    <submittedName>
        <fullName evidence="9">Fis family transcriptional regulator</fullName>
    </submittedName>
</protein>